<evidence type="ECO:0000313" key="2">
    <source>
        <dbReference type="Proteomes" id="UP000000447"/>
    </source>
</evidence>
<dbReference type="HOGENOM" id="CLU_3141706_0_0_0"/>
<reference evidence="1 2" key="1">
    <citation type="journal article" date="2009" name="PLoS ONE">
        <title>Complete genome sequence of the aerobic CO-oxidizing thermophile Thermomicrobium roseum.</title>
        <authorList>
            <person name="Wu D."/>
            <person name="Raymond J."/>
            <person name="Wu M."/>
            <person name="Chatterji S."/>
            <person name="Ren Q."/>
            <person name="Graham J.E."/>
            <person name="Bryant D.A."/>
            <person name="Robb F."/>
            <person name="Colman A."/>
            <person name="Tallon L.J."/>
            <person name="Badger J.H."/>
            <person name="Madupu R."/>
            <person name="Ward N.L."/>
            <person name="Eisen J.A."/>
        </authorList>
    </citation>
    <scope>NUCLEOTIDE SEQUENCE [LARGE SCALE GENOMIC DNA]</scope>
    <source>
        <strain evidence="2">ATCC 27502 / DSM 5159 / P-2</strain>
    </source>
</reference>
<keyword evidence="2" id="KW-1185">Reference proteome</keyword>
<accession>B9L1A6</accession>
<dbReference type="EMBL" id="CP001275">
    <property type="protein sequence ID" value="ACM04694.1"/>
    <property type="molecule type" value="Genomic_DNA"/>
</dbReference>
<protein>
    <submittedName>
        <fullName evidence="1">Uncharacterized protein</fullName>
    </submittedName>
</protein>
<gene>
    <name evidence="1" type="ordered locus">trd_0007</name>
</gene>
<proteinExistence type="predicted"/>
<dbReference type="STRING" id="309801.trd_0007"/>
<sequence length="49" mass="5600">MECRWLQLVTSICAPHRSVLRRSRSCPHARSSLRRAARLVHHPADPARG</sequence>
<organism evidence="1 2">
    <name type="scientific">Thermomicrobium roseum (strain ATCC 27502 / DSM 5159 / P-2)</name>
    <dbReference type="NCBI Taxonomy" id="309801"/>
    <lineage>
        <taxon>Bacteria</taxon>
        <taxon>Pseudomonadati</taxon>
        <taxon>Thermomicrobiota</taxon>
        <taxon>Thermomicrobia</taxon>
        <taxon>Thermomicrobiales</taxon>
        <taxon>Thermomicrobiaceae</taxon>
        <taxon>Thermomicrobium</taxon>
    </lineage>
</organism>
<dbReference type="Proteomes" id="UP000000447">
    <property type="component" value="Chromosome"/>
</dbReference>
<dbReference type="KEGG" id="tro:trd_0007"/>
<evidence type="ECO:0000313" key="1">
    <source>
        <dbReference type="EMBL" id="ACM04694.1"/>
    </source>
</evidence>
<dbReference type="AlphaFoldDB" id="B9L1A6"/>
<name>B9L1A6_THERP</name>